<proteinExistence type="evidence at protein level"/>
<dbReference type="InterPro" id="IPR051229">
    <property type="entry name" value="ALYREF_mRNA_export"/>
</dbReference>
<feature type="region of interest" description="Disordered" evidence="2">
    <location>
        <begin position="156"/>
        <end position="223"/>
    </location>
</feature>
<feature type="region of interest" description="Disordered" evidence="2">
    <location>
        <begin position="18"/>
        <end position="57"/>
    </location>
</feature>
<dbReference type="InterPro" id="IPR012677">
    <property type="entry name" value="Nucleotide-bd_a/b_plait_sf"/>
</dbReference>
<evidence type="ECO:0000313" key="6">
    <source>
        <dbReference type="WormBase" id="C01F6.5"/>
    </source>
</evidence>
<keyword evidence="5" id="KW-1185">Reference proteome</keyword>
<gene>
    <name evidence="4 6" type="primary">aly-1</name>
    <name evidence="6" type="ORF">C01F6.5</name>
    <name evidence="4" type="ORF">CELE_C01F6.5</name>
</gene>
<dbReference type="EMBL" id="BX284604">
    <property type="protein sequence ID" value="CAA92438.1"/>
    <property type="molecule type" value="Genomic_DNA"/>
</dbReference>
<reference evidence="4 5" key="1">
    <citation type="journal article" date="1998" name="Science">
        <title>Genome sequence of the nematode C. elegans: a platform for investigating biology.</title>
        <authorList>
            <consortium name="The C. elegans sequencing consortium"/>
            <person name="Sulson J.E."/>
            <person name="Waterston R."/>
        </authorList>
    </citation>
    <scope>NUCLEOTIDE SEQUENCE [LARGE SCALE GENOMIC DNA]</scope>
    <source>
        <strain evidence="4 5">Bristol N2</strain>
    </source>
</reference>
<dbReference type="PANTHER" id="PTHR19965:SF25">
    <property type="entry name" value="CHROMATIN TARGET OF PRMT1 PROTEIN C-TERMINAL DOMAIN-CONTAINING PROTEIN"/>
    <property type="match status" value="1"/>
</dbReference>
<dbReference type="STRING" id="6239.C01F6.5.1"/>
<keyword evidence="1" id="KW-0694">RNA-binding</keyword>
<organism evidence="4 5">
    <name type="scientific">Caenorhabditis elegans</name>
    <dbReference type="NCBI Taxonomy" id="6239"/>
    <lineage>
        <taxon>Eukaryota</taxon>
        <taxon>Metazoa</taxon>
        <taxon>Ecdysozoa</taxon>
        <taxon>Nematoda</taxon>
        <taxon>Chromadorea</taxon>
        <taxon>Rhabditida</taxon>
        <taxon>Rhabditina</taxon>
        <taxon>Rhabditomorpha</taxon>
        <taxon>Rhabditoidea</taxon>
        <taxon>Rhabditidae</taxon>
        <taxon>Peloderinae</taxon>
        <taxon>Caenorhabditis</taxon>
    </lineage>
</organism>
<dbReference type="Proteomes" id="UP000001940">
    <property type="component" value="Chromosome IV"/>
</dbReference>
<evidence type="ECO:0000313" key="4">
    <source>
        <dbReference type="EMBL" id="CAA92438.1"/>
    </source>
</evidence>
<dbReference type="OMA" id="FAPYNID"/>
<dbReference type="IntAct" id="Q17561">
    <property type="interactions" value="2"/>
</dbReference>
<dbReference type="OrthoDB" id="1049195at2759"/>
<dbReference type="Gene3D" id="3.30.70.330">
    <property type="match status" value="1"/>
</dbReference>
<dbReference type="SMART" id="SM01218">
    <property type="entry name" value="FoP_duplication"/>
    <property type="match status" value="1"/>
</dbReference>
<dbReference type="Bgee" id="WBGene00000120">
    <property type="expression patterns" value="Expressed in embryo and 4 other cell types or tissues"/>
</dbReference>
<evidence type="ECO:0007829" key="7">
    <source>
        <dbReference type="PeptideAtlas" id="Q17561"/>
    </source>
</evidence>
<evidence type="ECO:0000313" key="5">
    <source>
        <dbReference type="Proteomes" id="UP000001940"/>
    </source>
</evidence>
<dbReference type="GO" id="GO:0005634">
    <property type="term" value="C:nucleus"/>
    <property type="evidence" value="ECO:0000318"/>
    <property type="project" value="GO_Central"/>
</dbReference>
<dbReference type="Pfam" id="PF13865">
    <property type="entry name" value="FoP_duplication"/>
    <property type="match status" value="1"/>
</dbReference>
<dbReference type="SMR" id="Q17561"/>
<dbReference type="UCSC" id="C01F6.5">
    <property type="organism name" value="c. elegans"/>
</dbReference>
<keyword evidence="7" id="KW-1267">Proteomics identification</keyword>
<dbReference type="InterPro" id="IPR025715">
    <property type="entry name" value="FoP_C"/>
</dbReference>
<dbReference type="WormBase" id="C01F6.5">
    <property type="protein sequence ID" value="CE02954"/>
    <property type="gene ID" value="WBGene00000120"/>
    <property type="gene designation" value="aly-1"/>
</dbReference>
<dbReference type="PaxDb" id="6239-C01F6.5"/>
<dbReference type="GO" id="GO:0006406">
    <property type="term" value="P:mRNA export from nucleus"/>
    <property type="evidence" value="ECO:0000318"/>
    <property type="project" value="GO_Central"/>
</dbReference>
<dbReference type="GeneID" id="177735"/>
<dbReference type="FunCoup" id="Q17561">
    <property type="interactions" value="2364"/>
</dbReference>
<evidence type="ECO:0000256" key="1">
    <source>
        <dbReference type="ARBA" id="ARBA00022884"/>
    </source>
</evidence>
<dbReference type="SUPFAM" id="SSF54928">
    <property type="entry name" value="RNA-binding domain, RBD"/>
    <property type="match status" value="1"/>
</dbReference>
<feature type="domain" description="Chromatin target of PRMT1 protein C-terminal" evidence="3">
    <location>
        <begin position="146"/>
        <end position="222"/>
    </location>
</feature>
<sequence length="223" mass="24318">MARAIAIDAPLSAGIRRTKKSPIKRASVGGVKKRFSTGTAGPSRRPTAQPRRQSGGIRTVDRSIPANENREVRINLSNLAHTVHSGDLRQLFAEFKIRNVSVNFNEHGKPVGTGDVTLPKRHADRLIQKFAGVSLDGKEIKFAIIDSANIANRVKFPEAPRRAPSNGRPAQRAPKRQNVKSGKPTGGAGAQKKLKAKKPKREAQPKKTLEELDAELDVYMSKA</sequence>
<protein>
    <submittedName>
        <fullName evidence="4">Chromatin target of PRMT1 protein C-terminal domain-containing protein</fullName>
    </submittedName>
</protein>
<dbReference type="HOGENOM" id="CLU_075908_0_0_1"/>
<evidence type="ECO:0000256" key="2">
    <source>
        <dbReference type="SAM" id="MobiDB-lite"/>
    </source>
</evidence>
<dbReference type="PANTHER" id="PTHR19965">
    <property type="entry name" value="RNA AND EXPORT FACTOR BINDING PROTEIN"/>
    <property type="match status" value="1"/>
</dbReference>
<dbReference type="AlphaFoldDB" id="Q17561"/>
<dbReference type="InterPro" id="IPR035979">
    <property type="entry name" value="RBD_domain_sf"/>
</dbReference>
<dbReference type="KEGG" id="cel:CELE_C01F6.5"/>
<dbReference type="eggNOG" id="KOG0533">
    <property type="taxonomic scope" value="Eukaryota"/>
</dbReference>
<dbReference type="GO" id="GO:0003729">
    <property type="term" value="F:mRNA binding"/>
    <property type="evidence" value="ECO:0000318"/>
    <property type="project" value="GO_Central"/>
</dbReference>
<name>Q17561_CAEEL</name>
<dbReference type="PeptideAtlas" id="Q17561"/>
<evidence type="ECO:0000259" key="3">
    <source>
        <dbReference type="SMART" id="SM01218"/>
    </source>
</evidence>
<dbReference type="AGR" id="WB:WBGene00000120"/>
<dbReference type="InParanoid" id="Q17561"/>
<dbReference type="PIR" id="T18807">
    <property type="entry name" value="T18807"/>
</dbReference>
<dbReference type="RefSeq" id="NP_501588.1">
    <property type="nucleotide sequence ID" value="NM_069187.8"/>
</dbReference>
<dbReference type="PhylomeDB" id="Q17561"/>
<accession>Q17561</accession>
<dbReference type="CTD" id="177735"/>
<feature type="compositionally biased region" description="Basic and acidic residues" evidence="2">
    <location>
        <begin position="201"/>
        <end position="210"/>
    </location>
</feature>